<evidence type="ECO:0000313" key="3">
    <source>
        <dbReference type="Proteomes" id="UP001652600"/>
    </source>
</evidence>
<gene>
    <name evidence="4" type="primary">LOC127148986</name>
</gene>
<dbReference type="InterPro" id="IPR027417">
    <property type="entry name" value="P-loop_NTPase"/>
</dbReference>
<evidence type="ECO:0000313" key="4">
    <source>
        <dbReference type="RefSeq" id="XP_050939381.1"/>
    </source>
</evidence>
<dbReference type="RefSeq" id="XP_050939381.1">
    <property type="nucleotide sequence ID" value="XM_051083424.1"/>
</dbReference>
<name>A0ABM3KNM0_CUCME</name>
<accession>A0ABM3KNM0</accession>
<dbReference type="Pfam" id="PF00931">
    <property type="entry name" value="NB-ARC"/>
    <property type="match status" value="1"/>
</dbReference>
<dbReference type="Proteomes" id="UP001652600">
    <property type="component" value="Chromosome 4"/>
</dbReference>
<organism evidence="3 4">
    <name type="scientific">Cucumis melo</name>
    <name type="common">Muskmelon</name>
    <dbReference type="NCBI Taxonomy" id="3656"/>
    <lineage>
        <taxon>Eukaryota</taxon>
        <taxon>Viridiplantae</taxon>
        <taxon>Streptophyta</taxon>
        <taxon>Embryophyta</taxon>
        <taxon>Tracheophyta</taxon>
        <taxon>Spermatophyta</taxon>
        <taxon>Magnoliopsida</taxon>
        <taxon>eudicotyledons</taxon>
        <taxon>Gunneridae</taxon>
        <taxon>Pentapetalae</taxon>
        <taxon>rosids</taxon>
        <taxon>fabids</taxon>
        <taxon>Cucurbitales</taxon>
        <taxon>Cucurbitaceae</taxon>
        <taxon>Benincaseae</taxon>
        <taxon>Cucumis</taxon>
    </lineage>
</organism>
<dbReference type="PANTHER" id="PTHR36766:SF30">
    <property type="entry name" value="TIR-NBS TYPE DISEASE RESISTANCE PROTEIN-RELATED"/>
    <property type="match status" value="1"/>
</dbReference>
<dbReference type="InterPro" id="IPR002182">
    <property type="entry name" value="NB-ARC"/>
</dbReference>
<feature type="domain" description="NB-ARC" evidence="2">
    <location>
        <begin position="152"/>
        <end position="241"/>
    </location>
</feature>
<dbReference type="PANTHER" id="PTHR36766">
    <property type="entry name" value="PLANT BROAD-SPECTRUM MILDEW RESISTANCE PROTEIN RPW8"/>
    <property type="match status" value="1"/>
</dbReference>
<dbReference type="GeneID" id="127148986"/>
<reference evidence="4" key="1">
    <citation type="submission" date="2025-08" db="UniProtKB">
        <authorList>
            <consortium name="RefSeq"/>
        </authorList>
    </citation>
    <scope>IDENTIFICATION</scope>
    <source>
        <tissue evidence="4">Stem</tissue>
    </source>
</reference>
<keyword evidence="3" id="KW-1185">Reference proteome</keyword>
<protein>
    <submittedName>
        <fullName evidence="4">Disease resistance protein RGA2-like</fullName>
    </submittedName>
</protein>
<dbReference type="SUPFAM" id="SSF52540">
    <property type="entry name" value="P-loop containing nucleoside triphosphate hydrolases"/>
    <property type="match status" value="1"/>
</dbReference>
<sequence>MAEFLWTFAIQGVLKTIVKYGAEQIGAAWDLQQIVYEADDLLDELIYEDRRRQTVEQTRKLRKVRDSISISPSTNPFLFRCKKAKKLKNITQALCKHYCAASPLGLVSNESNTIGTEAALKQIRETTSMLNFQVEGREAEVLEILKLVIDSSDEHHMSVISIVGMGGLGKTTLAKMVFNHEDIKGHSDQMIWVCVSKPFNVMKILEEIFQSMTDTCSGLKSKEALLRRLQTEMQDKKYFLVRA</sequence>
<proteinExistence type="predicted"/>
<evidence type="ECO:0000259" key="2">
    <source>
        <dbReference type="Pfam" id="PF00931"/>
    </source>
</evidence>
<evidence type="ECO:0000256" key="1">
    <source>
        <dbReference type="ARBA" id="ARBA00022821"/>
    </source>
</evidence>
<keyword evidence="1" id="KW-0611">Plant defense</keyword>
<dbReference type="Gene3D" id="3.40.50.300">
    <property type="entry name" value="P-loop containing nucleotide triphosphate hydrolases"/>
    <property type="match status" value="1"/>
</dbReference>